<dbReference type="InterPro" id="IPR014284">
    <property type="entry name" value="RNA_pol_sigma-70_dom"/>
</dbReference>
<keyword evidence="2" id="KW-0805">Transcription regulation</keyword>
<dbReference type="RefSeq" id="WP_171609447.1">
    <property type="nucleotide sequence ID" value="NZ_WHPF01000015.1"/>
</dbReference>
<dbReference type="InterPro" id="IPR013324">
    <property type="entry name" value="RNA_pol_sigma_r3/r4-like"/>
</dbReference>
<keyword evidence="8" id="KW-1185">Reference proteome</keyword>
<evidence type="ECO:0000259" key="5">
    <source>
        <dbReference type="Pfam" id="PF04542"/>
    </source>
</evidence>
<evidence type="ECO:0000256" key="1">
    <source>
        <dbReference type="ARBA" id="ARBA00010641"/>
    </source>
</evidence>
<organism evidence="7 8">
    <name type="scientific">Limnovirga soli</name>
    <dbReference type="NCBI Taxonomy" id="2656915"/>
    <lineage>
        <taxon>Bacteria</taxon>
        <taxon>Pseudomonadati</taxon>
        <taxon>Bacteroidota</taxon>
        <taxon>Chitinophagia</taxon>
        <taxon>Chitinophagales</taxon>
        <taxon>Chitinophagaceae</taxon>
        <taxon>Limnovirga</taxon>
    </lineage>
</organism>
<proteinExistence type="inferred from homology"/>
<evidence type="ECO:0000256" key="4">
    <source>
        <dbReference type="ARBA" id="ARBA00023163"/>
    </source>
</evidence>
<dbReference type="GO" id="GO:0006352">
    <property type="term" value="P:DNA-templated transcription initiation"/>
    <property type="evidence" value="ECO:0007669"/>
    <property type="project" value="InterPro"/>
</dbReference>
<dbReference type="SUPFAM" id="SSF88946">
    <property type="entry name" value="Sigma2 domain of RNA polymerase sigma factors"/>
    <property type="match status" value="1"/>
</dbReference>
<dbReference type="InterPro" id="IPR013325">
    <property type="entry name" value="RNA_pol_sigma_r2"/>
</dbReference>
<comment type="caution">
    <text evidence="7">The sequence shown here is derived from an EMBL/GenBank/DDBJ whole genome shotgun (WGS) entry which is preliminary data.</text>
</comment>
<evidence type="ECO:0000256" key="2">
    <source>
        <dbReference type="ARBA" id="ARBA00023015"/>
    </source>
</evidence>
<dbReference type="GO" id="GO:0016987">
    <property type="term" value="F:sigma factor activity"/>
    <property type="evidence" value="ECO:0007669"/>
    <property type="project" value="UniProtKB-KW"/>
</dbReference>
<protein>
    <submittedName>
        <fullName evidence="7">Sigma-70 family RNA polymerase sigma factor</fullName>
    </submittedName>
</protein>
<dbReference type="GO" id="GO:0003677">
    <property type="term" value="F:DNA binding"/>
    <property type="evidence" value="ECO:0007669"/>
    <property type="project" value="InterPro"/>
</dbReference>
<name>A0A8J8FHX5_9BACT</name>
<evidence type="ECO:0000313" key="7">
    <source>
        <dbReference type="EMBL" id="NNV57503.1"/>
    </source>
</evidence>
<dbReference type="PANTHER" id="PTHR43133:SF46">
    <property type="entry name" value="RNA POLYMERASE SIGMA-70 FACTOR ECF SUBFAMILY"/>
    <property type="match status" value="1"/>
</dbReference>
<dbReference type="InterPro" id="IPR013249">
    <property type="entry name" value="RNA_pol_sigma70_r4_t2"/>
</dbReference>
<dbReference type="InterPro" id="IPR039425">
    <property type="entry name" value="RNA_pol_sigma-70-like"/>
</dbReference>
<comment type="similarity">
    <text evidence="1">Belongs to the sigma-70 factor family. ECF subfamily.</text>
</comment>
<dbReference type="CDD" id="cd06171">
    <property type="entry name" value="Sigma70_r4"/>
    <property type="match status" value="1"/>
</dbReference>
<gene>
    <name evidence="7" type="ORF">GD597_18665</name>
</gene>
<reference evidence="7" key="1">
    <citation type="submission" date="2019-10" db="EMBL/GenBank/DDBJ databases">
        <title>Draft genome sequence of Panacibacter sp. KCS-6.</title>
        <authorList>
            <person name="Yim K.J."/>
        </authorList>
    </citation>
    <scope>NUCLEOTIDE SEQUENCE</scope>
    <source>
        <strain evidence="7">KCS-6</strain>
    </source>
</reference>
<dbReference type="PANTHER" id="PTHR43133">
    <property type="entry name" value="RNA POLYMERASE ECF-TYPE SIGMA FACTO"/>
    <property type="match status" value="1"/>
</dbReference>
<sequence>MKELSAILKGCAANEAASQKLLYEQYLGYALKIALRYVGTYDNAANAANDAFIKIFRSIAKFEIRNSEALEPMLLGWMRRIIINVSIDYVRKESLTIGFTGLDDAEWLQADTTKDGDNQLMYKELVGLIKKLSPAYRVVFNLHVIDGYSHQEIARMLGISAGTSKSNLSKAKAFLQKFLIKDQKGNILCFT</sequence>
<dbReference type="NCBIfam" id="TIGR02937">
    <property type="entry name" value="sigma70-ECF"/>
    <property type="match status" value="1"/>
</dbReference>
<dbReference type="Gene3D" id="1.10.1740.10">
    <property type="match status" value="1"/>
</dbReference>
<feature type="domain" description="RNA polymerase sigma factor 70 region 4 type 2" evidence="6">
    <location>
        <begin position="124"/>
        <end position="175"/>
    </location>
</feature>
<dbReference type="Gene3D" id="1.10.10.10">
    <property type="entry name" value="Winged helix-like DNA-binding domain superfamily/Winged helix DNA-binding domain"/>
    <property type="match status" value="1"/>
</dbReference>
<keyword evidence="4" id="KW-0804">Transcription</keyword>
<dbReference type="SUPFAM" id="SSF88659">
    <property type="entry name" value="Sigma3 and sigma4 domains of RNA polymerase sigma factors"/>
    <property type="match status" value="1"/>
</dbReference>
<evidence type="ECO:0000259" key="6">
    <source>
        <dbReference type="Pfam" id="PF08281"/>
    </source>
</evidence>
<dbReference type="Pfam" id="PF08281">
    <property type="entry name" value="Sigma70_r4_2"/>
    <property type="match status" value="1"/>
</dbReference>
<dbReference type="InterPro" id="IPR007627">
    <property type="entry name" value="RNA_pol_sigma70_r2"/>
</dbReference>
<dbReference type="Pfam" id="PF04542">
    <property type="entry name" value="Sigma70_r2"/>
    <property type="match status" value="1"/>
</dbReference>
<dbReference type="AlphaFoldDB" id="A0A8J8FHX5"/>
<dbReference type="Proteomes" id="UP000598971">
    <property type="component" value="Unassembled WGS sequence"/>
</dbReference>
<dbReference type="InterPro" id="IPR036388">
    <property type="entry name" value="WH-like_DNA-bd_sf"/>
</dbReference>
<accession>A0A8J8FHX5</accession>
<evidence type="ECO:0000256" key="3">
    <source>
        <dbReference type="ARBA" id="ARBA00023082"/>
    </source>
</evidence>
<feature type="domain" description="RNA polymerase sigma-70 region 2" evidence="5">
    <location>
        <begin position="22"/>
        <end position="94"/>
    </location>
</feature>
<keyword evidence="3" id="KW-0731">Sigma factor</keyword>
<dbReference type="EMBL" id="WHPF01000015">
    <property type="protein sequence ID" value="NNV57503.1"/>
    <property type="molecule type" value="Genomic_DNA"/>
</dbReference>
<evidence type="ECO:0000313" key="8">
    <source>
        <dbReference type="Proteomes" id="UP000598971"/>
    </source>
</evidence>